<evidence type="ECO:0000256" key="2">
    <source>
        <dbReference type="RuleBase" id="RU362080"/>
    </source>
</evidence>
<sequence>MTALPEFDAWELPVSEARDKLAEVVAAAEAGKVVHLTRHGRRVAAVVPEVMAETADSQVRDLSKRFASKHRALLDRLAE</sequence>
<dbReference type="NCBIfam" id="TIGR01552">
    <property type="entry name" value="phd_fam"/>
    <property type="match status" value="1"/>
</dbReference>
<comment type="similarity">
    <text evidence="1 2">Belongs to the phD/YefM antitoxin family.</text>
</comment>
<dbReference type="RefSeq" id="WP_062972310.1">
    <property type="nucleotide sequence ID" value="NZ_JAAXOT010000003.1"/>
</dbReference>
<evidence type="ECO:0000256" key="1">
    <source>
        <dbReference type="ARBA" id="ARBA00009981"/>
    </source>
</evidence>
<dbReference type="Gene3D" id="3.40.1620.10">
    <property type="entry name" value="YefM-like domain"/>
    <property type="match status" value="1"/>
</dbReference>
<comment type="caution">
    <text evidence="3">The sequence shown here is derived from an EMBL/GenBank/DDBJ whole genome shotgun (WGS) entry which is preliminary data.</text>
</comment>
<protein>
    <recommendedName>
        <fullName evidence="2">Antitoxin</fullName>
    </recommendedName>
</protein>
<evidence type="ECO:0000313" key="4">
    <source>
        <dbReference type="Proteomes" id="UP000570678"/>
    </source>
</evidence>
<dbReference type="EMBL" id="JAAXOT010000003">
    <property type="protein sequence ID" value="NKY55871.1"/>
    <property type="molecule type" value="Genomic_DNA"/>
</dbReference>
<dbReference type="InterPro" id="IPR036165">
    <property type="entry name" value="YefM-like_sf"/>
</dbReference>
<dbReference type="AlphaFoldDB" id="A0A846YDG7"/>
<dbReference type="SUPFAM" id="SSF143120">
    <property type="entry name" value="YefM-like"/>
    <property type="match status" value="1"/>
</dbReference>
<organism evidence="3 4">
    <name type="scientific">Nocardia flavorosea</name>
    <dbReference type="NCBI Taxonomy" id="53429"/>
    <lineage>
        <taxon>Bacteria</taxon>
        <taxon>Bacillati</taxon>
        <taxon>Actinomycetota</taxon>
        <taxon>Actinomycetes</taxon>
        <taxon>Mycobacteriales</taxon>
        <taxon>Nocardiaceae</taxon>
        <taxon>Nocardia</taxon>
    </lineage>
</organism>
<keyword evidence="4" id="KW-1185">Reference proteome</keyword>
<proteinExistence type="inferred from homology"/>
<gene>
    <name evidence="3" type="ORF">HGA15_06795</name>
</gene>
<reference evidence="3 4" key="1">
    <citation type="submission" date="2020-04" db="EMBL/GenBank/DDBJ databases">
        <title>MicrobeNet Type strains.</title>
        <authorList>
            <person name="Nicholson A.C."/>
        </authorList>
    </citation>
    <scope>NUCLEOTIDE SEQUENCE [LARGE SCALE GENOMIC DNA]</scope>
    <source>
        <strain evidence="3 4">JCM 3332</strain>
    </source>
</reference>
<dbReference type="Proteomes" id="UP000570678">
    <property type="component" value="Unassembled WGS sequence"/>
</dbReference>
<dbReference type="Pfam" id="PF02604">
    <property type="entry name" value="PhdYeFM_antitox"/>
    <property type="match status" value="1"/>
</dbReference>
<accession>A0A846YDG7</accession>
<dbReference type="InterPro" id="IPR006442">
    <property type="entry name" value="Antitoxin_Phd/YefM"/>
</dbReference>
<name>A0A846YDG7_9NOCA</name>
<evidence type="ECO:0000313" key="3">
    <source>
        <dbReference type="EMBL" id="NKY55871.1"/>
    </source>
</evidence>
<comment type="function">
    <text evidence="2">Antitoxin component of a type II toxin-antitoxin (TA) system.</text>
</comment>